<dbReference type="Proteomes" id="UP000401717">
    <property type="component" value="Unassembled WGS sequence"/>
</dbReference>
<dbReference type="AlphaFoldDB" id="A0A564G0E5"/>
<reference evidence="2 3" key="1">
    <citation type="submission" date="2019-06" db="EMBL/GenBank/DDBJ databases">
        <authorList>
            <person name="Rodrigo-Torres L."/>
            <person name="Arahal R. D."/>
            <person name="Lucena T."/>
        </authorList>
    </citation>
    <scope>NUCLEOTIDE SEQUENCE [LARGE SCALE GENOMIC DNA]</scope>
    <source>
        <strain evidence="2 3">SW08-7</strain>
    </source>
</reference>
<evidence type="ECO:0000313" key="1">
    <source>
        <dbReference type="EMBL" id="GJD54574.1"/>
    </source>
</evidence>
<dbReference type="EMBL" id="BPQI01000009">
    <property type="protein sequence ID" value="GJD54574.1"/>
    <property type="molecule type" value="Genomic_DNA"/>
</dbReference>
<protein>
    <submittedName>
        <fullName evidence="2">Uncharacterized protein</fullName>
    </submittedName>
</protein>
<gene>
    <name evidence="1" type="ORF">IFDJLNFL_0448</name>
    <name evidence="2" type="ORF">MTDSW087_03189</name>
</gene>
<reference evidence="1" key="2">
    <citation type="journal article" date="2021" name="Front. Microbiol.">
        <title>Comprehensive Comparative Genomics and Phenotyping of Methylobacterium Species.</title>
        <authorList>
            <person name="Alessa O."/>
            <person name="Ogura Y."/>
            <person name="Fujitani Y."/>
            <person name="Takami H."/>
            <person name="Hayashi T."/>
            <person name="Sahin N."/>
            <person name="Tani A."/>
        </authorList>
    </citation>
    <scope>NUCLEOTIDE SEQUENCE</scope>
    <source>
        <strain evidence="1">DSM 22415</strain>
    </source>
</reference>
<proteinExistence type="predicted"/>
<name>A0A564G0E5_9HYPH</name>
<organism evidence="2 3">
    <name type="scientific">Methylobacterium dankookense</name>
    <dbReference type="NCBI Taxonomy" id="560405"/>
    <lineage>
        <taxon>Bacteria</taxon>
        <taxon>Pseudomonadati</taxon>
        <taxon>Pseudomonadota</taxon>
        <taxon>Alphaproteobacteria</taxon>
        <taxon>Hyphomicrobiales</taxon>
        <taxon>Methylobacteriaceae</taxon>
        <taxon>Methylobacterium</taxon>
    </lineage>
</organism>
<evidence type="ECO:0000313" key="4">
    <source>
        <dbReference type="Proteomes" id="UP001055303"/>
    </source>
</evidence>
<evidence type="ECO:0000313" key="3">
    <source>
        <dbReference type="Proteomes" id="UP000401717"/>
    </source>
</evidence>
<dbReference type="EMBL" id="CABFVH010000020">
    <property type="protein sequence ID" value="VUF13486.1"/>
    <property type="molecule type" value="Genomic_DNA"/>
</dbReference>
<accession>A0A564G0E5</accession>
<sequence>MNTHVEGFTKEALGQMYADFRHPLADPET</sequence>
<evidence type="ECO:0000313" key="2">
    <source>
        <dbReference type="EMBL" id="VUF13486.1"/>
    </source>
</evidence>
<keyword evidence="4" id="KW-1185">Reference proteome</keyword>
<dbReference type="Proteomes" id="UP001055303">
    <property type="component" value="Unassembled WGS sequence"/>
</dbReference>
<reference evidence="1" key="3">
    <citation type="submission" date="2021-08" db="EMBL/GenBank/DDBJ databases">
        <authorList>
            <person name="Tani A."/>
            <person name="Ola A."/>
            <person name="Ogura Y."/>
            <person name="Katsura K."/>
            <person name="Hayashi T."/>
        </authorList>
    </citation>
    <scope>NUCLEOTIDE SEQUENCE</scope>
    <source>
        <strain evidence="1">DSM 22415</strain>
    </source>
</reference>